<gene>
    <name evidence="1" type="ORF">PrebiDRAFT_2119</name>
</gene>
<proteinExistence type="predicted"/>
<sequence length="1261" mass="142040">MLLTLFDSNRQVKATFEPSESSTQDKEIQGDNLLKLSFTLYECISIDVNDYLDYEGERYWATEKYVPSQKSTMEWEYSFQMKGIESLITRFLVLNNTDGENEAVFSLTARPIDHMRLIVKNINEGMDGLTNFKVGIVEGTENITIEYTGKYCNDGLKELADAVHTEWWFDGQTVNLCRCEHGEELTLGYDKGLVSLERDIADGAKFYTRLFPIGSSRNIDSTKYGHSRLMLPNGEKYVDVNVEKYGIIHHYEQTAFANIYPRRVGVVSSVRQKEVKDNDGKPFTIYYFKDSELNFDPNKYEIANLVKRVSFQEGSELAGLGTDADHYFEVNFNSETKEFEIITIWPYNDGTQLPGGVLVPKIGDKYILWNLRMPDEYYSLAEQELREAVEKYNQRNALDVSRYKAPTDHVWIEDNHVDLFVGRRIRLESSEYFPKTGYRKSRITRISRELNLPGKMNIEISDALSTGVMTKVSESITEVRNYTGALVGALNVPDLIQSGDTTKPADTNIYSARRTHKEFLSKTAEDVATKLITFLEGIGLGSNGQFHIDENGVALLSKILIGNFVKGSSGAGIYADEQGNYHIEGDYLHVRKQLTAEEVQLMKSTHINGKVINSPGSFTISKIEKIDGGWRCYFTQQDGDGRMVSNTMGMDDYAYCETFNLVNQQGKLSNHYWHRRVFGLGTDYVDICGNTNADDYASGSDEPKVGDEVSTLGNKTNPARQHAIIQAAAGTGSPYYRMYIGINSFSMPKPKIQMSPTEGSWWMVTDEHGNDMPMEEYIASLKSQLNAVQDQADKQIVIWFGDAVPTASTEPASEWKDEATKEMHLHDIYYNRSYAETGGGRAYSFEKNPSNTYSWKEITDADVLKSLEAAQRAQDTADGKRRMFVHEQPVPPYDKGDQWSNATYEDKYKNDLLVCVRSKATGEEFDIDDWAASQHYTTKQFEAEFNVGGKSISAIVRDLRTGLETVGFHIDGENSTFDILADRFKVVSTTGKVAFFTTDGKLNADFIDAKQILTDALRAGDIDAKSAKIRNLVVEGDSVFKGNLDGVSGSFRTLTCFNKNGLSSGRITFAKDKVGLSIEGDIFLKLPRTRLSRRFKNTLYADDIVTLGCFSHFKKIVAVVTNRTMVVYYSRGSSTEPIELEKSPLAYGRDTYLIPLCWGTIDFPAPKEVENTIVAIDVVVFNCDGNYSYSFSNLEAGKEWTVINGNNKQSIYVNDIGGMYRLEGGVTCKYVYVYPEWIRSRNVNELAPGVFRSGSADLNWT</sequence>
<evidence type="ECO:0000313" key="2">
    <source>
        <dbReference type="Proteomes" id="UP000002786"/>
    </source>
</evidence>
<dbReference type="Proteomes" id="UP000002786">
    <property type="component" value="Unassembled WGS sequence"/>
</dbReference>
<dbReference type="HOGENOM" id="CLU_264820_0_0_10"/>
<evidence type="ECO:0008006" key="3">
    <source>
        <dbReference type="Google" id="ProtNLM"/>
    </source>
</evidence>
<name>I4ZC41_9BACT</name>
<evidence type="ECO:0000313" key="1">
    <source>
        <dbReference type="EMBL" id="EIM33783.1"/>
    </source>
</evidence>
<organism evidence="1 2">
    <name type="scientific">Prevotella bivia DSM 20514</name>
    <dbReference type="NCBI Taxonomy" id="868129"/>
    <lineage>
        <taxon>Bacteria</taxon>
        <taxon>Pseudomonadati</taxon>
        <taxon>Bacteroidota</taxon>
        <taxon>Bacteroidia</taxon>
        <taxon>Bacteroidales</taxon>
        <taxon>Prevotellaceae</taxon>
        <taxon>Prevotella</taxon>
    </lineage>
</organism>
<protein>
    <recommendedName>
        <fullName evidence="3">Phage minor structural protein</fullName>
    </recommendedName>
</protein>
<dbReference type="RefSeq" id="WP_004339089.1">
    <property type="nucleotide sequence ID" value="NZ_JH660659.1"/>
</dbReference>
<reference evidence="1 2" key="1">
    <citation type="submission" date="2012-02" db="EMBL/GenBank/DDBJ databases">
        <title>Improved High-Quality Draft genome of Prevotella bivia DSM 20514.</title>
        <authorList>
            <consortium name="US DOE Joint Genome Institute (JGI-PGF)"/>
            <person name="Lucas S."/>
            <person name="Copeland A."/>
            <person name="Lapidus A."/>
            <person name="Bruce D."/>
            <person name="Goodwin L."/>
            <person name="Pitluck S."/>
            <person name="Peters L."/>
            <person name="Mikhailova N."/>
            <person name="Munk A.C.C."/>
            <person name="Kyrpides N."/>
            <person name="Mavromatis K."/>
            <person name="Detter J.C."/>
            <person name="Han C."/>
            <person name="Land M."/>
            <person name="Hauser L."/>
            <person name="Markowitz V."/>
            <person name="Cheng J.-F."/>
            <person name="Hugenholtz P."/>
            <person name="Woyke T."/>
            <person name="Wu D."/>
            <person name="Gronow S."/>
            <person name="Wellnitz S."/>
            <person name="Brambilla E."/>
            <person name="Klenk H.-P."/>
            <person name="Eisen J.A."/>
        </authorList>
    </citation>
    <scope>NUCLEOTIDE SEQUENCE [LARGE SCALE GENOMIC DNA]</scope>
    <source>
        <strain evidence="1 2">DSM 20514</strain>
    </source>
</reference>
<keyword evidence="2" id="KW-1185">Reference proteome</keyword>
<dbReference type="GeneID" id="78531768"/>
<accession>I4ZC41</accession>
<dbReference type="EMBL" id="JH660659">
    <property type="protein sequence ID" value="EIM33783.1"/>
    <property type="molecule type" value="Genomic_DNA"/>
</dbReference>
<dbReference type="AlphaFoldDB" id="I4ZC41"/>